<dbReference type="Gene3D" id="3.40.47.10">
    <property type="match status" value="1"/>
</dbReference>
<keyword evidence="5 9" id="KW-0276">Fatty acid metabolism</keyword>
<feature type="domain" description="Beta-ketoacyl-[acyl-carrier-protein] synthase III C-terminal" evidence="10">
    <location>
        <begin position="243"/>
        <end position="333"/>
    </location>
</feature>
<evidence type="ECO:0000256" key="9">
    <source>
        <dbReference type="HAMAP-Rule" id="MF_01815"/>
    </source>
</evidence>
<feature type="active site" evidence="9">
    <location>
        <position position="258"/>
    </location>
</feature>
<dbReference type="GO" id="GO:0004315">
    <property type="term" value="F:3-oxoacyl-[acyl-carrier-protein] synthase activity"/>
    <property type="evidence" value="ECO:0007669"/>
    <property type="project" value="InterPro"/>
</dbReference>
<dbReference type="InterPro" id="IPR016039">
    <property type="entry name" value="Thiolase-like"/>
</dbReference>
<comment type="function">
    <text evidence="9">Catalyzes the condensation reaction of fatty acid synthesis by the addition to an acyl acceptor of two carbons from malonyl-ACP. Catalyzes the first condensation reaction which initiates fatty acid synthesis and may therefore play a role in governing the total rate of fatty acid production. Possesses both acetoacetyl-ACP synthase and acetyl transacylase activities. Its substrate specificity determines the biosynthesis of branched-chain and/or straight-chain of fatty acids.</text>
</comment>
<dbReference type="CDD" id="cd00830">
    <property type="entry name" value="KAS_III"/>
    <property type="match status" value="1"/>
</dbReference>
<comment type="subcellular location">
    <subcellularLocation>
        <location evidence="9">Cytoplasm</location>
    </subcellularLocation>
</comment>
<dbReference type="InterPro" id="IPR013751">
    <property type="entry name" value="ACP_syn_III_N"/>
</dbReference>
<evidence type="ECO:0000313" key="12">
    <source>
        <dbReference type="EMBL" id="TQM44440.1"/>
    </source>
</evidence>
<dbReference type="SUPFAM" id="SSF53901">
    <property type="entry name" value="Thiolase-like"/>
    <property type="match status" value="1"/>
</dbReference>
<sequence length="336" mass="35197">MTRSTQPRNVRLRTAPPVAGARLLGMGSTQPENVVTNDDLAQRMDTNDQWIRERVGIESRRIAEEGTLLVDMAAEAGSRAVKDSGLAPSEIDTVIVATCTMPNGIPNAAAQTAERIGIPAPGAFDLNAACAGFAYAIGTGADLVRAGSSRHVLVIGAEKLSDWMDWTDRSTAIIFADGAGAVVLGPATDDDSVGVGPLTWGSAGDMAQTIHIIPEKNALFQEGQAVFRWATTKIAPVALKAIELAGLTPADIDVFVPHQANLRIVDAVAKRLRKEGAREDMVVADDIVHSGNTSSASIPLAMDHMRADGRLRSGDVTLLAGFGAGLSFAAQVVICP</sequence>
<dbReference type="NCBIfam" id="TIGR00747">
    <property type="entry name" value="fabH"/>
    <property type="match status" value="1"/>
</dbReference>
<feature type="active site" evidence="9">
    <location>
        <position position="130"/>
    </location>
</feature>
<dbReference type="UniPathway" id="UPA00094"/>
<feature type="region of interest" description="ACP-binding" evidence="9">
    <location>
        <begin position="259"/>
        <end position="263"/>
    </location>
</feature>
<keyword evidence="6 9" id="KW-0443">Lipid metabolism</keyword>
<dbReference type="HAMAP" id="MF_01815">
    <property type="entry name" value="FabH"/>
    <property type="match status" value="1"/>
</dbReference>
<comment type="pathway">
    <text evidence="9">Lipid metabolism; fatty acid biosynthesis.</text>
</comment>
<keyword evidence="2 9" id="KW-0963">Cytoplasm</keyword>
<dbReference type="PANTHER" id="PTHR34069:SF2">
    <property type="entry name" value="BETA-KETOACYL-[ACYL-CARRIER-PROTEIN] SYNTHASE III"/>
    <property type="match status" value="1"/>
</dbReference>
<evidence type="ECO:0000259" key="11">
    <source>
        <dbReference type="Pfam" id="PF08545"/>
    </source>
</evidence>
<dbReference type="GO" id="GO:0044550">
    <property type="term" value="P:secondary metabolite biosynthetic process"/>
    <property type="evidence" value="ECO:0007669"/>
    <property type="project" value="TreeGrafter"/>
</dbReference>
<evidence type="ECO:0000256" key="4">
    <source>
        <dbReference type="ARBA" id="ARBA00022679"/>
    </source>
</evidence>
<comment type="subunit">
    <text evidence="9">Homodimer.</text>
</comment>
<accession>A0A543GED5</accession>
<evidence type="ECO:0000256" key="3">
    <source>
        <dbReference type="ARBA" id="ARBA00022516"/>
    </source>
</evidence>
<evidence type="ECO:0000256" key="8">
    <source>
        <dbReference type="ARBA" id="ARBA00023315"/>
    </source>
</evidence>
<name>A0A543GED5_9PSEU</name>
<comment type="domain">
    <text evidence="9">The last Arg residue of the ACP-binding site is essential for the weak association between ACP/AcpP and FabH.</text>
</comment>
<dbReference type="RefSeq" id="WP_281290386.1">
    <property type="nucleotide sequence ID" value="NZ_VFPH01000001.1"/>
</dbReference>
<dbReference type="GO" id="GO:0033818">
    <property type="term" value="F:beta-ketoacyl-acyl-carrier-protein synthase III activity"/>
    <property type="evidence" value="ECO:0007669"/>
    <property type="project" value="UniProtKB-UniRule"/>
</dbReference>
<feature type="domain" description="Beta-ketoacyl-[acyl-carrier-protein] synthase III N-terminal" evidence="11">
    <location>
        <begin position="124"/>
        <end position="204"/>
    </location>
</feature>
<keyword evidence="9" id="KW-0511">Multifunctional enzyme</keyword>
<keyword evidence="3 9" id="KW-0444">Lipid biosynthesis</keyword>
<dbReference type="Pfam" id="PF08541">
    <property type="entry name" value="ACP_syn_III_C"/>
    <property type="match status" value="1"/>
</dbReference>
<evidence type="ECO:0000256" key="6">
    <source>
        <dbReference type="ARBA" id="ARBA00023098"/>
    </source>
</evidence>
<organism evidence="12 13">
    <name type="scientific">Pseudonocardia cypriaca</name>
    <dbReference type="NCBI Taxonomy" id="882449"/>
    <lineage>
        <taxon>Bacteria</taxon>
        <taxon>Bacillati</taxon>
        <taxon>Actinomycetota</taxon>
        <taxon>Actinomycetes</taxon>
        <taxon>Pseudonocardiales</taxon>
        <taxon>Pseudonocardiaceae</taxon>
        <taxon>Pseudonocardia</taxon>
    </lineage>
</organism>
<keyword evidence="8 9" id="KW-0012">Acyltransferase</keyword>
<comment type="catalytic activity">
    <reaction evidence="9">
        <text>malonyl-[ACP] + acetyl-CoA + H(+) = 3-oxobutanoyl-[ACP] + CO2 + CoA</text>
        <dbReference type="Rhea" id="RHEA:12080"/>
        <dbReference type="Rhea" id="RHEA-COMP:9623"/>
        <dbReference type="Rhea" id="RHEA-COMP:9625"/>
        <dbReference type="ChEBI" id="CHEBI:15378"/>
        <dbReference type="ChEBI" id="CHEBI:16526"/>
        <dbReference type="ChEBI" id="CHEBI:57287"/>
        <dbReference type="ChEBI" id="CHEBI:57288"/>
        <dbReference type="ChEBI" id="CHEBI:78449"/>
        <dbReference type="ChEBI" id="CHEBI:78450"/>
        <dbReference type="EC" id="2.3.1.180"/>
    </reaction>
</comment>
<feature type="active site" evidence="9">
    <location>
        <position position="292"/>
    </location>
</feature>
<dbReference type="InterPro" id="IPR004655">
    <property type="entry name" value="FabH"/>
</dbReference>
<evidence type="ECO:0000313" key="13">
    <source>
        <dbReference type="Proteomes" id="UP000319818"/>
    </source>
</evidence>
<dbReference type="GO" id="GO:0005737">
    <property type="term" value="C:cytoplasm"/>
    <property type="evidence" value="ECO:0007669"/>
    <property type="project" value="UniProtKB-SubCell"/>
</dbReference>
<evidence type="ECO:0000256" key="1">
    <source>
        <dbReference type="ARBA" id="ARBA00008642"/>
    </source>
</evidence>
<dbReference type="EC" id="2.3.1.180" evidence="9"/>
<proteinExistence type="inferred from homology"/>
<dbReference type="AlphaFoldDB" id="A0A543GED5"/>
<dbReference type="InterPro" id="IPR013747">
    <property type="entry name" value="ACP_syn_III_C"/>
</dbReference>
<keyword evidence="7 9" id="KW-0275">Fatty acid biosynthesis</keyword>
<dbReference type="EMBL" id="VFPH01000001">
    <property type="protein sequence ID" value="TQM44440.1"/>
    <property type="molecule type" value="Genomic_DNA"/>
</dbReference>
<evidence type="ECO:0000256" key="5">
    <source>
        <dbReference type="ARBA" id="ARBA00022832"/>
    </source>
</evidence>
<keyword evidence="13" id="KW-1185">Reference proteome</keyword>
<comment type="caution">
    <text evidence="12">The sequence shown here is derived from an EMBL/GenBank/DDBJ whole genome shotgun (WGS) entry which is preliminary data.</text>
</comment>
<evidence type="ECO:0000256" key="2">
    <source>
        <dbReference type="ARBA" id="ARBA00022490"/>
    </source>
</evidence>
<dbReference type="Proteomes" id="UP000319818">
    <property type="component" value="Unassembled WGS sequence"/>
</dbReference>
<dbReference type="PANTHER" id="PTHR34069">
    <property type="entry name" value="3-OXOACYL-[ACYL-CARRIER-PROTEIN] SYNTHASE 3"/>
    <property type="match status" value="1"/>
</dbReference>
<evidence type="ECO:0000256" key="7">
    <source>
        <dbReference type="ARBA" id="ARBA00023160"/>
    </source>
</evidence>
<reference evidence="12 13" key="1">
    <citation type="submission" date="2019-06" db="EMBL/GenBank/DDBJ databases">
        <title>Sequencing the genomes of 1000 actinobacteria strains.</title>
        <authorList>
            <person name="Klenk H.-P."/>
        </authorList>
    </citation>
    <scope>NUCLEOTIDE SEQUENCE [LARGE SCALE GENOMIC DNA]</scope>
    <source>
        <strain evidence="12 13">DSM 45511</strain>
    </source>
</reference>
<protein>
    <recommendedName>
        <fullName evidence="9">Beta-ketoacyl-[acyl-carrier-protein] synthase III</fullName>
        <shortName evidence="9">Beta-ketoacyl-ACP synthase III</shortName>
        <shortName evidence="9">KAS III</shortName>
        <ecNumber evidence="9">2.3.1.180</ecNumber>
    </recommendedName>
    <alternativeName>
        <fullName evidence="9">3-oxoacyl-[acyl-carrier-protein] synthase 3</fullName>
    </alternativeName>
    <alternativeName>
        <fullName evidence="9">3-oxoacyl-[acyl-carrier-protein] synthase III</fullName>
    </alternativeName>
</protein>
<gene>
    <name evidence="9" type="primary">fabH</name>
    <name evidence="12" type="ORF">FB388_1806</name>
</gene>
<keyword evidence="4 9" id="KW-0808">Transferase</keyword>
<dbReference type="Pfam" id="PF08545">
    <property type="entry name" value="ACP_syn_III"/>
    <property type="match status" value="1"/>
</dbReference>
<comment type="similarity">
    <text evidence="1 9">Belongs to the thiolase-like superfamily. FabH family.</text>
</comment>
<dbReference type="NCBIfam" id="NF006829">
    <property type="entry name" value="PRK09352.1"/>
    <property type="match status" value="1"/>
</dbReference>
<evidence type="ECO:0000259" key="10">
    <source>
        <dbReference type="Pfam" id="PF08541"/>
    </source>
</evidence>
<dbReference type="GO" id="GO:0006633">
    <property type="term" value="P:fatty acid biosynthetic process"/>
    <property type="evidence" value="ECO:0007669"/>
    <property type="project" value="UniProtKB-UniRule"/>
</dbReference>